<evidence type="ECO:0000256" key="1">
    <source>
        <dbReference type="SAM" id="Phobius"/>
    </source>
</evidence>
<evidence type="ECO:0000313" key="2">
    <source>
        <dbReference type="EMBL" id="OGD03108.1"/>
    </source>
</evidence>
<proteinExistence type="predicted"/>
<dbReference type="Proteomes" id="UP000177080">
    <property type="component" value="Unassembled WGS sequence"/>
</dbReference>
<gene>
    <name evidence="2" type="ORF">A2989_02215</name>
</gene>
<feature type="transmembrane region" description="Helical" evidence="1">
    <location>
        <begin position="57"/>
        <end position="80"/>
    </location>
</feature>
<comment type="caution">
    <text evidence="2">The sequence shown here is derived from an EMBL/GenBank/DDBJ whole genome shotgun (WGS) entry which is preliminary data.</text>
</comment>
<organism evidence="2 3">
    <name type="scientific">Candidatus Amesbacteria bacterium RIFCSPLOWO2_01_FULL_48_25</name>
    <dbReference type="NCBI Taxonomy" id="1797259"/>
    <lineage>
        <taxon>Bacteria</taxon>
        <taxon>Candidatus Amesiibacteriota</taxon>
    </lineage>
</organism>
<keyword evidence="1" id="KW-0812">Transmembrane</keyword>
<dbReference type="InterPro" id="IPR043993">
    <property type="entry name" value="T4SS_pilin"/>
</dbReference>
<dbReference type="Pfam" id="PF18895">
    <property type="entry name" value="T4SS_pilin"/>
    <property type="match status" value="1"/>
</dbReference>
<name>A0A1F4ZA27_9BACT</name>
<dbReference type="AlphaFoldDB" id="A0A1F4ZA27"/>
<evidence type="ECO:0000313" key="3">
    <source>
        <dbReference type="Proteomes" id="UP000177080"/>
    </source>
</evidence>
<dbReference type="STRING" id="1797259.A2989_02215"/>
<protein>
    <submittedName>
        <fullName evidence="2">Uncharacterized protein</fullName>
    </submittedName>
</protein>
<keyword evidence="1" id="KW-0472">Membrane</keyword>
<keyword evidence="1" id="KW-1133">Transmembrane helix</keyword>
<sequence>MPAKFSDLESVIGSILSVALSFVGIASLVMLVIGGFQYFMAGADKEGTTRARLTITYALIGLILAISAWLILDLFALFFFTSNPFSTFSICLPGQTC</sequence>
<feature type="transmembrane region" description="Helical" evidence="1">
    <location>
        <begin position="12"/>
        <end position="36"/>
    </location>
</feature>
<accession>A0A1F4ZA27</accession>
<reference evidence="2 3" key="1">
    <citation type="journal article" date="2016" name="Nat. Commun.">
        <title>Thousands of microbial genomes shed light on interconnected biogeochemical processes in an aquifer system.</title>
        <authorList>
            <person name="Anantharaman K."/>
            <person name="Brown C.T."/>
            <person name="Hug L.A."/>
            <person name="Sharon I."/>
            <person name="Castelle C.J."/>
            <person name="Probst A.J."/>
            <person name="Thomas B.C."/>
            <person name="Singh A."/>
            <person name="Wilkins M.J."/>
            <person name="Karaoz U."/>
            <person name="Brodie E.L."/>
            <person name="Williams K.H."/>
            <person name="Hubbard S.S."/>
            <person name="Banfield J.F."/>
        </authorList>
    </citation>
    <scope>NUCLEOTIDE SEQUENCE [LARGE SCALE GENOMIC DNA]</scope>
</reference>
<dbReference type="EMBL" id="MEXN01000009">
    <property type="protein sequence ID" value="OGD03108.1"/>
    <property type="molecule type" value="Genomic_DNA"/>
</dbReference>